<dbReference type="EMBL" id="BDCO01000002">
    <property type="protein sequence ID" value="GAT32792.1"/>
    <property type="molecule type" value="Genomic_DNA"/>
</dbReference>
<comment type="caution">
    <text evidence="6">The sequence shown here is derived from an EMBL/GenBank/DDBJ whole genome shotgun (WGS) entry which is preliminary data.</text>
</comment>
<dbReference type="Gene3D" id="3.40.190.290">
    <property type="match status" value="1"/>
</dbReference>
<dbReference type="OrthoDB" id="9785745at2"/>
<evidence type="ECO:0000313" key="6">
    <source>
        <dbReference type="EMBL" id="GAT32792.1"/>
    </source>
</evidence>
<dbReference type="Gene3D" id="1.10.10.10">
    <property type="entry name" value="Winged helix-like DNA-binding domain superfamily/Winged helix DNA-binding domain"/>
    <property type="match status" value="1"/>
</dbReference>
<evidence type="ECO:0000256" key="2">
    <source>
        <dbReference type="ARBA" id="ARBA00023015"/>
    </source>
</evidence>
<keyword evidence="7" id="KW-1185">Reference proteome</keyword>
<dbReference type="PANTHER" id="PTHR30419">
    <property type="entry name" value="HTH-TYPE TRANSCRIPTIONAL REGULATOR YBHD"/>
    <property type="match status" value="1"/>
</dbReference>
<feature type="domain" description="HTH lysR-type" evidence="5">
    <location>
        <begin position="1"/>
        <end position="58"/>
    </location>
</feature>
<proteinExistence type="inferred from homology"/>
<dbReference type="InParanoid" id="A0A146G5W5"/>
<dbReference type="Pfam" id="PF00126">
    <property type="entry name" value="HTH_1"/>
    <property type="match status" value="1"/>
</dbReference>
<dbReference type="InterPro" id="IPR050950">
    <property type="entry name" value="HTH-type_LysR_regulators"/>
</dbReference>
<dbReference type="Pfam" id="PF03466">
    <property type="entry name" value="LysR_substrate"/>
    <property type="match status" value="1"/>
</dbReference>
<evidence type="ECO:0000259" key="5">
    <source>
        <dbReference type="PROSITE" id="PS50931"/>
    </source>
</evidence>
<evidence type="ECO:0000256" key="1">
    <source>
        <dbReference type="ARBA" id="ARBA00009437"/>
    </source>
</evidence>
<dbReference type="GO" id="GO:0003700">
    <property type="term" value="F:DNA-binding transcription factor activity"/>
    <property type="evidence" value="ECO:0007669"/>
    <property type="project" value="InterPro"/>
</dbReference>
<keyword evidence="3 6" id="KW-0238">DNA-binding</keyword>
<dbReference type="PROSITE" id="PS50931">
    <property type="entry name" value="HTH_LYSR"/>
    <property type="match status" value="1"/>
</dbReference>
<dbReference type="SUPFAM" id="SSF46785">
    <property type="entry name" value="Winged helix' DNA-binding domain"/>
    <property type="match status" value="1"/>
</dbReference>
<dbReference type="GO" id="GO:0003677">
    <property type="term" value="F:DNA binding"/>
    <property type="evidence" value="ECO:0007669"/>
    <property type="project" value="UniProtKB-KW"/>
</dbReference>
<accession>A0A146G5W5</accession>
<dbReference type="InterPro" id="IPR000847">
    <property type="entry name" value="LysR_HTH_N"/>
</dbReference>
<dbReference type="InterPro" id="IPR036388">
    <property type="entry name" value="WH-like_DNA-bd_sf"/>
</dbReference>
<keyword evidence="2" id="KW-0805">Transcription regulation</keyword>
<dbReference type="AlphaFoldDB" id="A0A146G5W5"/>
<evidence type="ECO:0000313" key="7">
    <source>
        <dbReference type="Proteomes" id="UP000076023"/>
    </source>
</evidence>
<dbReference type="InterPro" id="IPR005119">
    <property type="entry name" value="LysR_subst-bd"/>
</dbReference>
<dbReference type="SUPFAM" id="SSF53850">
    <property type="entry name" value="Periplasmic binding protein-like II"/>
    <property type="match status" value="1"/>
</dbReference>
<dbReference type="RefSeq" id="WP_075078600.1">
    <property type="nucleotide sequence ID" value="NZ_BDCO01000002.1"/>
</dbReference>
<comment type="similarity">
    <text evidence="1">Belongs to the LysR transcriptional regulatory family.</text>
</comment>
<dbReference type="InterPro" id="IPR036390">
    <property type="entry name" value="WH_DNA-bd_sf"/>
</dbReference>
<gene>
    <name evidence="6" type="ORF">TSACC_21194</name>
</gene>
<dbReference type="Proteomes" id="UP000076023">
    <property type="component" value="Unassembled WGS sequence"/>
</dbReference>
<protein>
    <submittedName>
        <fullName evidence="6">DNA-binding transcriptional regulator, LysR family</fullName>
    </submittedName>
</protein>
<dbReference type="GO" id="GO:0005829">
    <property type="term" value="C:cytosol"/>
    <property type="evidence" value="ECO:0007669"/>
    <property type="project" value="TreeGrafter"/>
</dbReference>
<dbReference type="CDD" id="cd05466">
    <property type="entry name" value="PBP2_LTTR_substrate"/>
    <property type="match status" value="1"/>
</dbReference>
<organism evidence="6 7">
    <name type="scientific">Terrimicrobium sacchariphilum</name>
    <dbReference type="NCBI Taxonomy" id="690879"/>
    <lineage>
        <taxon>Bacteria</taxon>
        <taxon>Pseudomonadati</taxon>
        <taxon>Verrucomicrobiota</taxon>
        <taxon>Terrimicrobiia</taxon>
        <taxon>Terrimicrobiales</taxon>
        <taxon>Terrimicrobiaceae</taxon>
        <taxon>Terrimicrobium</taxon>
    </lineage>
</organism>
<evidence type="ECO:0000256" key="4">
    <source>
        <dbReference type="ARBA" id="ARBA00023163"/>
    </source>
</evidence>
<keyword evidence="4" id="KW-0804">Transcription</keyword>
<dbReference type="PANTHER" id="PTHR30419:SF8">
    <property type="entry name" value="NITROGEN ASSIMILATION TRANSCRIPTIONAL ACTIVATOR-RELATED"/>
    <property type="match status" value="1"/>
</dbReference>
<dbReference type="FunFam" id="1.10.10.10:FF:000001">
    <property type="entry name" value="LysR family transcriptional regulator"/>
    <property type="match status" value="1"/>
</dbReference>
<name>A0A146G5W5_TERSA</name>
<reference evidence="7" key="1">
    <citation type="journal article" date="2017" name="Genome Announc.">
        <title>Draft Genome Sequence of Terrimicrobium sacchariphilum NM-5T, a Facultative Anaerobic Soil Bacterium of the Class Spartobacteria.</title>
        <authorList>
            <person name="Qiu Y.L."/>
            <person name="Tourlousse D.M."/>
            <person name="Matsuura N."/>
            <person name="Ohashi A."/>
            <person name="Sekiguchi Y."/>
        </authorList>
    </citation>
    <scope>NUCLEOTIDE SEQUENCE [LARGE SCALE GENOMIC DNA]</scope>
    <source>
        <strain evidence="7">NM-5</strain>
    </source>
</reference>
<dbReference type="STRING" id="690879.TSACC_21194"/>
<sequence length="310" mass="34411">MQIQSFKVFSDLAETSSFSKAAEINGITQSAVSQQVRAIEKRFHVKLIERGRKNFSLTPEGRAFLEASREILGTLEGLGSQISQLQNMVAGELRIATIFSIGLHELPPYLKIFRRDFPDVDVRVEYKRSSEVYTAVLEGRADLGLVAYPSARRGIRATTFWKDRLVLICSPAHPLAGRRRLSLSNLNGEKFIAFEPDLPTRREIDRMLRSAGVKVKLALEFDNIETVKRAVEVENGLSIVPETAVRSEVASGSLQAIEFDGADVWRPLGALTRRSARVSPALREFLDLLENTEIDGFGATPRPRTSAGGQ</sequence>
<evidence type="ECO:0000256" key="3">
    <source>
        <dbReference type="ARBA" id="ARBA00023125"/>
    </source>
</evidence>